<evidence type="ECO:0000313" key="2">
    <source>
        <dbReference type="Proteomes" id="UP000304148"/>
    </source>
</evidence>
<accession>A0A383RB60</accession>
<name>A0A383RB60_PAEAL</name>
<sequence>MLVLLAETLVTALKHNTTANKALLHLLILLFDNMMFHHSCNVCNCMNI</sequence>
<protein>
    <submittedName>
        <fullName evidence="1">Uncharacterized protein</fullName>
    </submittedName>
</protein>
<dbReference type="Proteomes" id="UP000304148">
    <property type="component" value="Chromosome"/>
</dbReference>
<evidence type="ECO:0000313" key="1">
    <source>
        <dbReference type="EMBL" id="SYX83842.1"/>
    </source>
</evidence>
<gene>
    <name evidence="1" type="ORF">PBLR_12264</name>
</gene>
<proteinExistence type="predicted"/>
<dbReference type="EMBL" id="LS992241">
    <property type="protein sequence ID" value="SYX83842.1"/>
    <property type="molecule type" value="Genomic_DNA"/>
</dbReference>
<organism evidence="1 2">
    <name type="scientific">Paenibacillus alvei</name>
    <name type="common">Bacillus alvei</name>
    <dbReference type="NCBI Taxonomy" id="44250"/>
    <lineage>
        <taxon>Bacteria</taxon>
        <taxon>Bacillati</taxon>
        <taxon>Bacillota</taxon>
        <taxon>Bacilli</taxon>
        <taxon>Bacillales</taxon>
        <taxon>Paenibacillaceae</taxon>
        <taxon>Paenibacillus</taxon>
    </lineage>
</organism>
<dbReference type="AlphaFoldDB" id="A0A383RB60"/>
<reference evidence="2" key="1">
    <citation type="submission" date="2018-08" db="EMBL/GenBank/DDBJ databases">
        <authorList>
            <person name="Chevrot R."/>
        </authorList>
    </citation>
    <scope>NUCLEOTIDE SEQUENCE [LARGE SCALE GENOMIC DNA]</scope>
</reference>